<dbReference type="VEuPathDB" id="FungiDB:DD237_006827"/>
<name>A0A3R8CSM3_9STRA</name>
<reference evidence="2 3" key="1">
    <citation type="submission" date="2018-06" db="EMBL/GenBank/DDBJ databases">
        <title>Comparative genomics of downy mildews reveals potential adaptations to biotrophy.</title>
        <authorList>
            <person name="Fletcher K."/>
            <person name="Klosterman S.J."/>
            <person name="Derevnina L."/>
            <person name="Martin F."/>
            <person name="Koike S."/>
            <person name="Reyes Chin-Wo S."/>
            <person name="Mou B."/>
            <person name="Michelmore R."/>
        </authorList>
    </citation>
    <scope>NUCLEOTIDE SEQUENCE [LARGE SCALE GENOMIC DNA]</scope>
    <source>
        <strain evidence="2 3">R13</strain>
    </source>
</reference>
<evidence type="ECO:0000256" key="1">
    <source>
        <dbReference type="SAM" id="MobiDB-lite"/>
    </source>
</evidence>
<comment type="caution">
    <text evidence="2">The sequence shown here is derived from an EMBL/GenBank/DDBJ whole genome shotgun (WGS) entry which is preliminary data.</text>
</comment>
<dbReference type="EMBL" id="QKXF01000258">
    <property type="protein sequence ID" value="RQM13435.1"/>
    <property type="molecule type" value="Genomic_DNA"/>
</dbReference>
<dbReference type="AlphaFoldDB" id="A0A3R8CSM3"/>
<proteinExistence type="predicted"/>
<protein>
    <submittedName>
        <fullName evidence="2">Uncharacterized protein</fullName>
    </submittedName>
</protein>
<accession>A0A3R8CSM3</accession>
<organism evidence="2 3">
    <name type="scientific">Peronospora effusa</name>
    <dbReference type="NCBI Taxonomy" id="542832"/>
    <lineage>
        <taxon>Eukaryota</taxon>
        <taxon>Sar</taxon>
        <taxon>Stramenopiles</taxon>
        <taxon>Oomycota</taxon>
        <taxon>Peronosporomycetes</taxon>
        <taxon>Peronosporales</taxon>
        <taxon>Peronosporaceae</taxon>
        <taxon>Peronospora</taxon>
    </lineage>
</organism>
<feature type="region of interest" description="Disordered" evidence="1">
    <location>
        <begin position="1"/>
        <end position="24"/>
    </location>
</feature>
<sequence>MTEARPKTRVTMDAPTQSGALGASSKLRPTAKEFVFNKAAPVWTPSVAPVTSQLKLSAKPFVPSCKNTSMHPLLYQIP</sequence>
<evidence type="ECO:0000313" key="3">
    <source>
        <dbReference type="Proteomes" id="UP000286097"/>
    </source>
</evidence>
<dbReference type="Proteomes" id="UP000286097">
    <property type="component" value="Unassembled WGS sequence"/>
</dbReference>
<gene>
    <name evidence="2" type="ORF">DD237_006827</name>
</gene>
<evidence type="ECO:0000313" key="2">
    <source>
        <dbReference type="EMBL" id="RQM13435.1"/>
    </source>
</evidence>